<dbReference type="PANTHER" id="PTHR34047:SF8">
    <property type="entry name" value="PROTEIN YKFC"/>
    <property type="match status" value="1"/>
</dbReference>
<dbReference type="InterPro" id="IPR043502">
    <property type="entry name" value="DNA/RNA_pol_sf"/>
</dbReference>
<evidence type="ECO:0000256" key="2">
    <source>
        <dbReference type="SAM" id="Coils"/>
    </source>
</evidence>
<dbReference type="Proteomes" id="UP000655523">
    <property type="component" value="Unassembled WGS sequence"/>
</dbReference>
<dbReference type="GO" id="GO:0003964">
    <property type="term" value="F:RNA-directed DNA polymerase activity"/>
    <property type="evidence" value="ECO:0007669"/>
    <property type="project" value="UniProtKB-KW"/>
</dbReference>
<evidence type="ECO:0000259" key="4">
    <source>
        <dbReference type="PROSITE" id="PS50878"/>
    </source>
</evidence>
<dbReference type="EC" id="2.7.7.49" evidence="5"/>
<sequence>MLVEGRGLSSRQTQYGARTWRLGNLSTPISVQKLQMALHAKAKAEAGYRFYALYDKIYREDVLAHAYAQCRSNKGAPGVDQQDFAEVEAYGVQKWLGELALALRQESYRPDPIRRVFIPKANGKLRPLGISTLRDRVCMTAAMLVLEPIFEADLPPEQYAYRPGRNAQQAVVEVEERLHRGQTDVVDADLADYFGSIPHAELMLSLARRIVDRRVLHLIRMWLECPVEETDNRGRKKRTTEARDSRRGIPQGSPISPLLANVYMRRFVLAWKKLGLQRSLGSRIVTYADDLVILCKRGKAEEALERMREIMSKLKLTVNEEKTQICKVPEGEFDFLGYTFGRMYSAVTGQARMGMRPSKKSIRRMVEKIHALTASSMTWLDTTELVGKLNRTLRGWANYFKVGTVSRAYRALDSYTSTRLRRWLRIKHKVRRRRGGTYPPSHLYGHFGLVRLQGPW</sequence>
<dbReference type="PANTHER" id="PTHR34047">
    <property type="entry name" value="NUCLEAR INTRON MATURASE 1, MITOCHONDRIAL-RELATED"/>
    <property type="match status" value="1"/>
</dbReference>
<name>A0A972NZB5_9BURK</name>
<evidence type="ECO:0000256" key="1">
    <source>
        <dbReference type="ARBA" id="ARBA00034120"/>
    </source>
</evidence>
<dbReference type="PROSITE" id="PS50878">
    <property type="entry name" value="RT_POL"/>
    <property type="match status" value="1"/>
</dbReference>
<keyword evidence="5" id="KW-0548">Nucleotidyltransferase</keyword>
<evidence type="ECO:0000313" key="5">
    <source>
        <dbReference type="EMBL" id="NPT62576.1"/>
    </source>
</evidence>
<feature type="domain" description="Reverse transcriptase" evidence="4">
    <location>
        <begin position="99"/>
        <end position="340"/>
    </location>
</feature>
<feature type="region of interest" description="Disordered" evidence="3">
    <location>
        <begin position="230"/>
        <end position="252"/>
    </location>
</feature>
<keyword evidence="5" id="KW-0695">RNA-directed DNA polymerase</keyword>
<dbReference type="InterPro" id="IPR043128">
    <property type="entry name" value="Rev_trsase/Diguanyl_cyclase"/>
</dbReference>
<dbReference type="Pfam" id="PF00078">
    <property type="entry name" value="RVT_1"/>
    <property type="match status" value="1"/>
</dbReference>
<gene>
    <name evidence="5" type="primary">ltrA</name>
    <name evidence="5" type="ORF">GNZ13_50905</name>
</gene>
<dbReference type="InterPro" id="IPR013597">
    <property type="entry name" value="Mat_intron_G2"/>
</dbReference>
<keyword evidence="2" id="KW-0175">Coiled coil</keyword>
<dbReference type="CDD" id="cd01651">
    <property type="entry name" value="RT_G2_intron"/>
    <property type="match status" value="1"/>
</dbReference>
<dbReference type="SUPFAM" id="SSF56672">
    <property type="entry name" value="DNA/RNA polymerases"/>
    <property type="match status" value="1"/>
</dbReference>
<dbReference type="NCBIfam" id="TIGR04416">
    <property type="entry name" value="group_II_RT_mat"/>
    <property type="match status" value="1"/>
</dbReference>
<dbReference type="EMBL" id="WOEZ01000343">
    <property type="protein sequence ID" value="NPT62576.1"/>
    <property type="molecule type" value="Genomic_DNA"/>
</dbReference>
<keyword evidence="6" id="KW-1185">Reference proteome</keyword>
<comment type="caution">
    <text evidence="5">The sequence shown here is derived from an EMBL/GenBank/DDBJ whole genome shotgun (WGS) entry which is preliminary data.</text>
</comment>
<reference evidence="5 6" key="1">
    <citation type="submission" date="2019-11" db="EMBL/GenBank/DDBJ databases">
        <title>Metabolism of dissolved organic matter in forest soils.</title>
        <authorList>
            <person name="Cyle K.T."/>
            <person name="Wilhelm R.C."/>
            <person name="Martinez C.E."/>
        </authorList>
    </citation>
    <scope>NUCLEOTIDE SEQUENCE [LARGE SCALE GENOMIC DNA]</scope>
    <source>
        <strain evidence="5 6">5N</strain>
    </source>
</reference>
<accession>A0A972NZB5</accession>
<dbReference type="Pfam" id="PF08388">
    <property type="entry name" value="GIIM"/>
    <property type="match status" value="1"/>
</dbReference>
<evidence type="ECO:0000256" key="3">
    <source>
        <dbReference type="SAM" id="MobiDB-lite"/>
    </source>
</evidence>
<comment type="similarity">
    <text evidence="1">Belongs to the bacterial reverse transcriptase family.</text>
</comment>
<dbReference type="InterPro" id="IPR000477">
    <property type="entry name" value="RT_dom"/>
</dbReference>
<organism evidence="5 6">
    <name type="scientific">Paraburkholderia elongata</name>
    <dbReference type="NCBI Taxonomy" id="2675747"/>
    <lineage>
        <taxon>Bacteria</taxon>
        <taxon>Pseudomonadati</taxon>
        <taxon>Pseudomonadota</taxon>
        <taxon>Betaproteobacteria</taxon>
        <taxon>Burkholderiales</taxon>
        <taxon>Burkholderiaceae</taxon>
        <taxon>Paraburkholderia</taxon>
    </lineage>
</organism>
<dbReference type="Gene3D" id="3.30.70.270">
    <property type="match status" value="1"/>
</dbReference>
<protein>
    <submittedName>
        <fullName evidence="5">Group II intron reverse transcriptase/maturase</fullName>
        <ecNumber evidence="5">2.7.7.49</ecNumber>
    </submittedName>
</protein>
<dbReference type="InterPro" id="IPR051083">
    <property type="entry name" value="GrpII_Intron_Splice-Mob/Def"/>
</dbReference>
<evidence type="ECO:0000313" key="6">
    <source>
        <dbReference type="Proteomes" id="UP000655523"/>
    </source>
</evidence>
<feature type="coiled-coil region" evidence="2">
    <location>
        <begin position="297"/>
        <end position="324"/>
    </location>
</feature>
<dbReference type="AlphaFoldDB" id="A0A972NZB5"/>
<dbReference type="InterPro" id="IPR030931">
    <property type="entry name" value="Group_II_RT_mat"/>
</dbReference>
<proteinExistence type="inferred from homology"/>
<keyword evidence="5" id="KW-0808">Transferase</keyword>